<reference evidence="8 9" key="1">
    <citation type="submission" date="2019-03" db="EMBL/GenBank/DDBJ databases">
        <title>Genomic Encyclopedia of Type Strains, Phase IV (KMG-IV): sequencing the most valuable type-strain genomes for metagenomic binning, comparative biology and taxonomic classification.</title>
        <authorList>
            <person name="Goeker M."/>
        </authorList>
    </citation>
    <scope>NUCLEOTIDE SEQUENCE [LARGE SCALE GENOMIC DNA]</scope>
    <source>
        <strain evidence="8 9">DSM 25964</strain>
    </source>
</reference>
<evidence type="ECO:0000259" key="7">
    <source>
        <dbReference type="Pfam" id="PF02769"/>
    </source>
</evidence>
<name>A0A4V3HFX0_9BACT</name>
<dbReference type="Proteomes" id="UP000295066">
    <property type="component" value="Unassembled WGS sequence"/>
</dbReference>
<evidence type="ECO:0000256" key="1">
    <source>
        <dbReference type="ARBA" id="ARBA00022679"/>
    </source>
</evidence>
<dbReference type="Gene3D" id="3.30.1330.10">
    <property type="entry name" value="PurM-like, N-terminal domain"/>
    <property type="match status" value="1"/>
</dbReference>
<dbReference type="Gene3D" id="3.90.650.10">
    <property type="entry name" value="PurM-like C-terminal domain"/>
    <property type="match status" value="1"/>
</dbReference>
<evidence type="ECO:0000256" key="3">
    <source>
        <dbReference type="ARBA" id="ARBA00022777"/>
    </source>
</evidence>
<accession>A0A4V3HFX0</accession>
<dbReference type="Pfam" id="PF02769">
    <property type="entry name" value="AIRS_C"/>
    <property type="match status" value="1"/>
</dbReference>
<dbReference type="GO" id="GO:0004756">
    <property type="term" value="F:selenide, water dikinase activity"/>
    <property type="evidence" value="ECO:0007669"/>
    <property type="project" value="TreeGrafter"/>
</dbReference>
<comment type="caution">
    <text evidence="8">The sequence shown here is derived from an EMBL/GenBank/DDBJ whole genome shotgun (WGS) entry which is preliminary data.</text>
</comment>
<dbReference type="InterPro" id="IPR036921">
    <property type="entry name" value="PurM-like_N_sf"/>
</dbReference>
<dbReference type="InterPro" id="IPR036676">
    <property type="entry name" value="PurM-like_C_sf"/>
</dbReference>
<keyword evidence="1" id="KW-0808">Transferase</keyword>
<keyword evidence="5" id="KW-0711">Selenium</keyword>
<feature type="domain" description="PurM-like C-terminal" evidence="7">
    <location>
        <begin position="140"/>
        <end position="317"/>
    </location>
</feature>
<dbReference type="Pfam" id="PF00586">
    <property type="entry name" value="AIRS"/>
    <property type="match status" value="1"/>
</dbReference>
<dbReference type="SUPFAM" id="SSF55326">
    <property type="entry name" value="PurM N-terminal domain-like"/>
    <property type="match status" value="1"/>
</dbReference>
<dbReference type="NCBIfam" id="TIGR00476">
    <property type="entry name" value="selD"/>
    <property type="match status" value="1"/>
</dbReference>
<keyword evidence="3" id="KW-0418">Kinase</keyword>
<dbReference type="InterPro" id="IPR010918">
    <property type="entry name" value="PurM-like_C_dom"/>
</dbReference>
<keyword evidence="2" id="KW-0547">Nucleotide-binding</keyword>
<dbReference type="GO" id="GO:0005524">
    <property type="term" value="F:ATP binding"/>
    <property type="evidence" value="ECO:0007669"/>
    <property type="project" value="UniProtKB-KW"/>
</dbReference>
<dbReference type="CDD" id="cd02195">
    <property type="entry name" value="SelD"/>
    <property type="match status" value="1"/>
</dbReference>
<evidence type="ECO:0000256" key="2">
    <source>
        <dbReference type="ARBA" id="ARBA00022741"/>
    </source>
</evidence>
<proteinExistence type="predicted"/>
<keyword evidence="4" id="KW-0067">ATP-binding</keyword>
<dbReference type="AlphaFoldDB" id="A0A4V3HFX0"/>
<evidence type="ECO:0000313" key="8">
    <source>
        <dbReference type="EMBL" id="TDY56690.1"/>
    </source>
</evidence>
<dbReference type="InterPro" id="IPR016188">
    <property type="entry name" value="PurM-like_N"/>
</dbReference>
<dbReference type="InterPro" id="IPR004536">
    <property type="entry name" value="SPS/SelD"/>
</dbReference>
<evidence type="ECO:0000313" key="9">
    <source>
        <dbReference type="Proteomes" id="UP000295066"/>
    </source>
</evidence>
<organism evidence="8 9">
    <name type="scientific">Aminivibrio pyruvatiphilus</name>
    <dbReference type="NCBI Taxonomy" id="1005740"/>
    <lineage>
        <taxon>Bacteria</taxon>
        <taxon>Thermotogati</taxon>
        <taxon>Synergistota</taxon>
        <taxon>Synergistia</taxon>
        <taxon>Synergistales</taxon>
        <taxon>Aminobacteriaceae</taxon>
        <taxon>Aminivibrio</taxon>
    </lineage>
</organism>
<protein>
    <submittedName>
        <fullName evidence="8">Selenophosphate synthase</fullName>
    </submittedName>
</protein>
<evidence type="ECO:0000256" key="5">
    <source>
        <dbReference type="ARBA" id="ARBA00023266"/>
    </source>
</evidence>
<dbReference type="PIRSF" id="PIRSF036407">
    <property type="entry name" value="Selenphspht_syn"/>
    <property type="match status" value="1"/>
</dbReference>
<dbReference type="SUPFAM" id="SSF56042">
    <property type="entry name" value="PurM C-terminal domain-like"/>
    <property type="match status" value="1"/>
</dbReference>
<evidence type="ECO:0000256" key="4">
    <source>
        <dbReference type="ARBA" id="ARBA00022840"/>
    </source>
</evidence>
<dbReference type="GO" id="GO:0005737">
    <property type="term" value="C:cytoplasm"/>
    <property type="evidence" value="ECO:0007669"/>
    <property type="project" value="TreeGrafter"/>
</dbReference>
<dbReference type="GO" id="GO:0016260">
    <property type="term" value="P:selenocysteine biosynthetic process"/>
    <property type="evidence" value="ECO:0007669"/>
    <property type="project" value="TreeGrafter"/>
</dbReference>
<evidence type="ECO:0000259" key="6">
    <source>
        <dbReference type="Pfam" id="PF00586"/>
    </source>
</evidence>
<feature type="domain" description="PurM-like N-terminal" evidence="6">
    <location>
        <begin position="20"/>
        <end position="128"/>
    </location>
</feature>
<dbReference type="EMBL" id="SORI01000018">
    <property type="protein sequence ID" value="TDY56690.1"/>
    <property type="molecule type" value="Genomic_DNA"/>
</dbReference>
<sequence>MLRDLPLPSHERIITSWGSGEDAALWTIDQERAGILTVDFITPVSDDPRTWGQIAATNSLSDVFAMGGKPFVALNIVGFPTKTLELDVLKDVLRGGQEKVAEAGAFLLGGHSVEDREPKYGLVVYGEVRRDSLWKVTGARPGDLLLLTKPVGTGIVATAVKADMVEDEASRTEAARWMTTLNDLPRRLSPDECRMVHACTDVTGFGLAGHVLDMLSEGGLKLTLGIRDIPLLPGVLGLASSGLIPAGTYSNRIAYEDRVKDPSKHDDILMDMVFDAQTSGGLLLALGREDAERLLPKIRSFGFDRTAVIGRFSEGDGTIEIADAL</sequence>
<dbReference type="PANTHER" id="PTHR10256:SF0">
    <property type="entry name" value="INACTIVE SELENIDE, WATER DIKINASE-LIKE PROTEIN-RELATED"/>
    <property type="match status" value="1"/>
</dbReference>
<gene>
    <name evidence="8" type="ORF">C8D99_11846</name>
</gene>
<keyword evidence="9" id="KW-1185">Reference proteome</keyword>
<dbReference type="PANTHER" id="PTHR10256">
    <property type="entry name" value="SELENIDE, WATER DIKINASE"/>
    <property type="match status" value="1"/>
</dbReference>